<keyword evidence="12 18" id="KW-0418">Kinase</keyword>
<dbReference type="Proteomes" id="UP000035929">
    <property type="component" value="Unassembled WGS sequence"/>
</dbReference>
<evidence type="ECO:0000256" key="11">
    <source>
        <dbReference type="ARBA" id="ARBA00022741"/>
    </source>
</evidence>
<reference evidence="18 19" key="1">
    <citation type="submission" date="2015-03" db="EMBL/GenBank/DDBJ databases">
        <title>Genome sequencing of Methylobacterium aquaticum DSM16371 type strain.</title>
        <authorList>
            <person name="Chaudhry V."/>
            <person name="Patil P.B."/>
        </authorList>
    </citation>
    <scope>NUCLEOTIDE SEQUENCE [LARGE SCALE GENOMIC DNA]</scope>
    <source>
        <strain evidence="18 19">DSM 16371</strain>
    </source>
</reference>
<dbReference type="Pfam" id="PF07536">
    <property type="entry name" value="HWE_HK"/>
    <property type="match status" value="1"/>
</dbReference>
<dbReference type="SUPFAM" id="SSF55785">
    <property type="entry name" value="PYP-like sensor domain (PAS domain)"/>
    <property type="match status" value="3"/>
</dbReference>
<keyword evidence="16" id="KW-0675">Receptor</keyword>
<evidence type="ECO:0000313" key="19">
    <source>
        <dbReference type="Proteomes" id="UP000035929"/>
    </source>
</evidence>
<evidence type="ECO:0000256" key="8">
    <source>
        <dbReference type="ARBA" id="ARBA00022643"/>
    </source>
</evidence>
<dbReference type="EMBL" id="LABX01000174">
    <property type="protein sequence ID" value="KMO30470.1"/>
    <property type="molecule type" value="Genomic_DNA"/>
</dbReference>
<dbReference type="InterPro" id="IPR000014">
    <property type="entry name" value="PAS"/>
</dbReference>
<evidence type="ECO:0000256" key="2">
    <source>
        <dbReference type="ARBA" id="ARBA00012438"/>
    </source>
</evidence>
<name>A0A0J6S5J8_9HYPH</name>
<dbReference type="Gene3D" id="3.30.565.10">
    <property type="entry name" value="Histidine kinase-like ATPase, C-terminal domain"/>
    <property type="match status" value="1"/>
</dbReference>
<evidence type="ECO:0000256" key="10">
    <source>
        <dbReference type="ARBA" id="ARBA00022737"/>
    </source>
</evidence>
<keyword evidence="14" id="KW-0157">Chromophore</keyword>
<dbReference type="GO" id="GO:0004673">
    <property type="term" value="F:protein histidine kinase activity"/>
    <property type="evidence" value="ECO:0007669"/>
    <property type="project" value="UniProtKB-EC"/>
</dbReference>
<dbReference type="GO" id="GO:0009881">
    <property type="term" value="F:photoreceptor activity"/>
    <property type="evidence" value="ECO:0007669"/>
    <property type="project" value="UniProtKB-KW"/>
</dbReference>
<dbReference type="Gene3D" id="2.10.70.100">
    <property type="match status" value="1"/>
</dbReference>
<evidence type="ECO:0000256" key="9">
    <source>
        <dbReference type="ARBA" id="ARBA00022679"/>
    </source>
</evidence>
<feature type="domain" description="PAC" evidence="17">
    <location>
        <begin position="324"/>
        <end position="381"/>
    </location>
</feature>
<dbReference type="InterPro" id="IPR035965">
    <property type="entry name" value="PAS-like_dom_sf"/>
</dbReference>
<evidence type="ECO:0000256" key="13">
    <source>
        <dbReference type="ARBA" id="ARBA00022840"/>
    </source>
</evidence>
<accession>A0A0J6S5J8</accession>
<dbReference type="RefSeq" id="WP_048465868.1">
    <property type="nucleotide sequence ID" value="NZ_JBNTQU010000025.1"/>
</dbReference>
<feature type="domain" description="PAC" evidence="17">
    <location>
        <begin position="193"/>
        <end position="246"/>
    </location>
</feature>
<evidence type="ECO:0000256" key="12">
    <source>
        <dbReference type="ARBA" id="ARBA00022777"/>
    </source>
</evidence>
<dbReference type="NCBIfam" id="TIGR00229">
    <property type="entry name" value="sensory_box"/>
    <property type="match status" value="1"/>
</dbReference>
<dbReference type="AlphaFoldDB" id="A0A0J6S5J8"/>
<dbReference type="InterPro" id="IPR036890">
    <property type="entry name" value="HATPase_C_sf"/>
</dbReference>
<dbReference type="Pfam" id="PF08447">
    <property type="entry name" value="PAS_3"/>
    <property type="match status" value="2"/>
</dbReference>
<keyword evidence="11" id="KW-0547">Nucleotide-binding</keyword>
<dbReference type="SMART" id="SM00911">
    <property type="entry name" value="HWE_HK"/>
    <property type="match status" value="1"/>
</dbReference>
<keyword evidence="9" id="KW-0808">Transferase</keyword>
<dbReference type="SMART" id="SM00086">
    <property type="entry name" value="PAC"/>
    <property type="match status" value="2"/>
</dbReference>
<evidence type="ECO:0000256" key="4">
    <source>
        <dbReference type="ARBA" id="ARBA00022543"/>
    </source>
</evidence>
<organism evidence="18 19">
    <name type="scientific">Methylobacterium aquaticum</name>
    <dbReference type="NCBI Taxonomy" id="270351"/>
    <lineage>
        <taxon>Bacteria</taxon>
        <taxon>Pseudomonadati</taxon>
        <taxon>Pseudomonadota</taxon>
        <taxon>Alphaproteobacteria</taxon>
        <taxon>Hyphomicrobiales</taxon>
        <taxon>Methylobacteriaceae</taxon>
        <taxon>Methylobacterium</taxon>
    </lineage>
</organism>
<dbReference type="Pfam" id="PF08448">
    <property type="entry name" value="PAS_4"/>
    <property type="match status" value="1"/>
</dbReference>
<dbReference type="Gene3D" id="3.30.450.20">
    <property type="entry name" value="PAS domain"/>
    <property type="match status" value="2"/>
</dbReference>
<dbReference type="PANTHER" id="PTHR41523">
    <property type="entry name" value="TWO-COMPONENT SYSTEM SENSOR PROTEIN"/>
    <property type="match status" value="1"/>
</dbReference>
<dbReference type="CDD" id="cd00130">
    <property type="entry name" value="PAS"/>
    <property type="match status" value="3"/>
</dbReference>
<keyword evidence="8" id="KW-0288">FMN</keyword>
<gene>
    <name evidence="18" type="ORF">VP06_21785</name>
</gene>
<dbReference type="InterPro" id="IPR011102">
    <property type="entry name" value="Sig_transdc_His_kinase_HWE"/>
</dbReference>
<keyword evidence="10" id="KW-0677">Repeat</keyword>
<protein>
    <recommendedName>
        <fullName evidence="3">Blue-light-activated histidine kinase</fullName>
        <ecNumber evidence="2">2.7.13.3</ecNumber>
    </recommendedName>
</protein>
<keyword evidence="13" id="KW-0067">ATP-binding</keyword>
<sequence>MDQRPDVAPGLPDELLPRFAFDGAPVALACLSGPDRRILAANPAFGALLGMDPGALGGRRLADLGHAQGSSAGPDLPWDAWWHRADGSPLRVRLRAGPERGGCRIVAVEAVDGLAEPSHREQAHLALASAGLGEWSWSLADGRVTLSDRAATILGYPAGATPGWAELQAAVARDDLERIRATVQDAVAKAIPCAVEMRFRRADDGQEAWVSARGQATLAPDGTPTGMIGVVQDATAREEARRALHDREQRLRVATTVAALGIFEWHVLDDQSLWENERMWEIFGRRPQDGTISMREFFRTVVHPEDKASFRRAVAAALHGDGVLHATTRIRRPDEDGAEVWRTIEMAGRFERGGPASLPRRLIGVVADITDRRLAEERQSLLIRELHHRVKNTLATVQAIVGSTARTASSIDSFYEAFVGRIMSLAHTHSVLTEDVWQTASLRGLLENELRPYADGEMRPGTGGRVELDGPAVDLPSEIAVPIGMAIHELTTNAAKYGALSNRTGRVRIGWSLEPGADRPRLRFHWQESGGPAVAPPTRQGFGSRLLQRVLTTQVQAEVATDYAPGGLALTMLAPLPARNAALNPLAGL</sequence>
<keyword evidence="4" id="KW-0600">Photoreceptor protein</keyword>
<evidence type="ECO:0000256" key="1">
    <source>
        <dbReference type="ARBA" id="ARBA00000085"/>
    </source>
</evidence>
<dbReference type="InterPro" id="IPR013656">
    <property type="entry name" value="PAS_4"/>
</dbReference>
<evidence type="ECO:0000313" key="18">
    <source>
        <dbReference type="EMBL" id="KMO30470.1"/>
    </source>
</evidence>
<dbReference type="InterPro" id="IPR001610">
    <property type="entry name" value="PAC"/>
</dbReference>
<evidence type="ECO:0000256" key="16">
    <source>
        <dbReference type="ARBA" id="ARBA00023170"/>
    </source>
</evidence>
<proteinExistence type="predicted"/>
<evidence type="ECO:0000256" key="6">
    <source>
        <dbReference type="ARBA" id="ARBA00022606"/>
    </source>
</evidence>
<dbReference type="EC" id="2.7.13.3" evidence="2"/>
<evidence type="ECO:0000256" key="14">
    <source>
        <dbReference type="ARBA" id="ARBA00022991"/>
    </source>
</evidence>
<evidence type="ECO:0000256" key="15">
    <source>
        <dbReference type="ARBA" id="ARBA00023026"/>
    </source>
</evidence>
<evidence type="ECO:0000256" key="3">
    <source>
        <dbReference type="ARBA" id="ARBA00021740"/>
    </source>
</evidence>
<keyword evidence="6" id="KW-0716">Sensory transduction</keyword>
<dbReference type="PANTHER" id="PTHR41523:SF8">
    <property type="entry name" value="ETHYLENE RESPONSE SENSOR PROTEIN"/>
    <property type="match status" value="1"/>
</dbReference>
<dbReference type="InterPro" id="IPR013655">
    <property type="entry name" value="PAS_fold_3"/>
</dbReference>
<keyword evidence="5" id="KW-0597">Phosphoprotein</keyword>
<keyword evidence="7" id="KW-0285">Flavoprotein</keyword>
<keyword evidence="15" id="KW-0843">Virulence</keyword>
<evidence type="ECO:0000259" key="17">
    <source>
        <dbReference type="PROSITE" id="PS50113"/>
    </source>
</evidence>
<dbReference type="GO" id="GO:0005524">
    <property type="term" value="F:ATP binding"/>
    <property type="evidence" value="ECO:0007669"/>
    <property type="project" value="UniProtKB-KW"/>
</dbReference>
<dbReference type="InterPro" id="IPR000700">
    <property type="entry name" value="PAS-assoc_C"/>
</dbReference>
<comment type="catalytic activity">
    <reaction evidence="1">
        <text>ATP + protein L-histidine = ADP + protein N-phospho-L-histidine.</text>
        <dbReference type="EC" id="2.7.13.3"/>
    </reaction>
</comment>
<dbReference type="PROSITE" id="PS50113">
    <property type="entry name" value="PAC"/>
    <property type="match status" value="2"/>
</dbReference>
<comment type="caution">
    <text evidence="18">The sequence shown here is derived from an EMBL/GenBank/DDBJ whole genome shotgun (WGS) entry which is preliminary data.</text>
</comment>
<evidence type="ECO:0000256" key="7">
    <source>
        <dbReference type="ARBA" id="ARBA00022630"/>
    </source>
</evidence>
<dbReference type="SMART" id="SM00091">
    <property type="entry name" value="PAS"/>
    <property type="match status" value="3"/>
</dbReference>
<evidence type="ECO:0000256" key="5">
    <source>
        <dbReference type="ARBA" id="ARBA00022553"/>
    </source>
</evidence>
<dbReference type="PATRIC" id="fig|270351.6.peg.2129"/>